<gene>
    <name evidence="9" type="ORF">QQX03_09445</name>
</gene>
<feature type="transmembrane region" description="Helical" evidence="8">
    <location>
        <begin position="931"/>
        <end position="950"/>
    </location>
</feature>
<feature type="transmembrane region" description="Helical" evidence="8">
    <location>
        <begin position="956"/>
        <end position="981"/>
    </location>
</feature>
<dbReference type="PANTHER" id="PTHR32063:SF24">
    <property type="entry name" value="CATION EFFLUX SYSTEM (ACRB_ACRD_ACRF FAMILY)"/>
    <property type="match status" value="1"/>
</dbReference>
<organism evidence="9 10">
    <name type="scientific">Altererythrobacter rubellus</name>
    <dbReference type="NCBI Taxonomy" id="2173831"/>
    <lineage>
        <taxon>Bacteria</taxon>
        <taxon>Pseudomonadati</taxon>
        <taxon>Pseudomonadota</taxon>
        <taxon>Alphaproteobacteria</taxon>
        <taxon>Sphingomonadales</taxon>
        <taxon>Erythrobacteraceae</taxon>
        <taxon>Altererythrobacter</taxon>
    </lineage>
</organism>
<feature type="transmembrane region" description="Helical" evidence="8">
    <location>
        <begin position="1002"/>
        <end position="1022"/>
    </location>
</feature>
<evidence type="ECO:0000256" key="2">
    <source>
        <dbReference type="ARBA" id="ARBA00010942"/>
    </source>
</evidence>
<evidence type="ECO:0000256" key="5">
    <source>
        <dbReference type="ARBA" id="ARBA00022692"/>
    </source>
</evidence>
<dbReference type="GO" id="GO:0042910">
    <property type="term" value="F:xenobiotic transmembrane transporter activity"/>
    <property type="evidence" value="ECO:0007669"/>
    <property type="project" value="TreeGrafter"/>
</dbReference>
<comment type="similarity">
    <text evidence="2">Belongs to the resistance-nodulation-cell division (RND) (TC 2.A.6) family.</text>
</comment>
<feature type="transmembrane region" description="Helical" evidence="8">
    <location>
        <begin position="568"/>
        <end position="588"/>
    </location>
</feature>
<dbReference type="PANTHER" id="PTHR32063">
    <property type="match status" value="1"/>
</dbReference>
<dbReference type="KEGG" id="arue:QQX03_09445"/>
<dbReference type="SUPFAM" id="SSF82866">
    <property type="entry name" value="Multidrug efflux transporter AcrB transmembrane domain"/>
    <property type="match status" value="2"/>
</dbReference>
<keyword evidence="4" id="KW-1003">Cell membrane</keyword>
<evidence type="ECO:0000313" key="9">
    <source>
        <dbReference type="EMBL" id="WIW95175.1"/>
    </source>
</evidence>
<evidence type="ECO:0000256" key="3">
    <source>
        <dbReference type="ARBA" id="ARBA00022448"/>
    </source>
</evidence>
<dbReference type="InterPro" id="IPR004763">
    <property type="entry name" value="CusA-like"/>
</dbReference>
<accession>A0A9Y2B6W8</accession>
<evidence type="ECO:0000256" key="8">
    <source>
        <dbReference type="SAM" id="Phobius"/>
    </source>
</evidence>
<feature type="transmembrane region" description="Helical" evidence="8">
    <location>
        <begin position="1034"/>
        <end position="1056"/>
    </location>
</feature>
<dbReference type="Gene3D" id="1.20.1640.10">
    <property type="entry name" value="Multidrug efflux transporter AcrB transmembrane domain"/>
    <property type="match status" value="3"/>
</dbReference>
<evidence type="ECO:0000256" key="7">
    <source>
        <dbReference type="ARBA" id="ARBA00023136"/>
    </source>
</evidence>
<dbReference type="SUPFAM" id="SSF82693">
    <property type="entry name" value="Multidrug efflux transporter AcrB pore domain, PN1, PN2, PC1 and PC2 subdomains"/>
    <property type="match status" value="2"/>
</dbReference>
<dbReference type="InterPro" id="IPR001036">
    <property type="entry name" value="Acrflvin-R"/>
</dbReference>
<evidence type="ECO:0000256" key="1">
    <source>
        <dbReference type="ARBA" id="ARBA00004651"/>
    </source>
</evidence>
<keyword evidence="7 8" id="KW-0472">Membrane</keyword>
<dbReference type="NCBIfam" id="TIGR00914">
    <property type="entry name" value="2A0601"/>
    <property type="match status" value="1"/>
</dbReference>
<feature type="transmembrane region" description="Helical" evidence="8">
    <location>
        <begin position="20"/>
        <end position="40"/>
    </location>
</feature>
<dbReference type="Gene3D" id="3.30.70.1440">
    <property type="entry name" value="Multidrug efflux transporter AcrB pore domain"/>
    <property type="match status" value="1"/>
</dbReference>
<dbReference type="Gene3D" id="3.30.2090.10">
    <property type="entry name" value="Multidrug efflux transporter AcrB TolC docking domain, DN and DC subdomains"/>
    <property type="match status" value="2"/>
</dbReference>
<dbReference type="PRINTS" id="PR00702">
    <property type="entry name" value="ACRIFLAVINRP"/>
</dbReference>
<dbReference type="EMBL" id="CP127221">
    <property type="protein sequence ID" value="WIW95175.1"/>
    <property type="molecule type" value="Genomic_DNA"/>
</dbReference>
<proteinExistence type="inferred from homology"/>
<dbReference type="RefSeq" id="WP_285975491.1">
    <property type="nucleotide sequence ID" value="NZ_CP127221.1"/>
</dbReference>
<dbReference type="GO" id="GO:0005886">
    <property type="term" value="C:plasma membrane"/>
    <property type="evidence" value="ECO:0007669"/>
    <property type="project" value="UniProtKB-SubCell"/>
</dbReference>
<keyword evidence="3" id="KW-0813">Transport</keyword>
<feature type="transmembrane region" description="Helical" evidence="8">
    <location>
        <begin position="425"/>
        <end position="444"/>
    </location>
</feature>
<name>A0A9Y2B6W8_9SPHN</name>
<dbReference type="AlphaFoldDB" id="A0A9Y2B6W8"/>
<dbReference type="GO" id="GO:0008324">
    <property type="term" value="F:monoatomic cation transmembrane transporter activity"/>
    <property type="evidence" value="ECO:0007669"/>
    <property type="project" value="InterPro"/>
</dbReference>
<protein>
    <submittedName>
        <fullName evidence="9">CusA/CzcA family heavy metal efflux RND transporter</fullName>
    </submittedName>
</protein>
<keyword evidence="6 8" id="KW-1133">Transmembrane helix</keyword>
<dbReference type="Gene3D" id="3.30.70.1320">
    <property type="entry name" value="Multidrug efflux transporter AcrB pore domain like"/>
    <property type="match status" value="1"/>
</dbReference>
<feature type="transmembrane region" description="Helical" evidence="8">
    <location>
        <begin position="514"/>
        <end position="537"/>
    </location>
</feature>
<keyword evidence="10" id="KW-1185">Reference proteome</keyword>
<dbReference type="Gene3D" id="3.30.70.1430">
    <property type="entry name" value="Multidrug efflux transporter AcrB pore domain"/>
    <property type="match status" value="2"/>
</dbReference>
<feature type="transmembrane region" description="Helical" evidence="8">
    <location>
        <begin position="905"/>
        <end position="924"/>
    </location>
</feature>
<sequence>MATDTQHGFIGSILDYAVRFRLPVIVLTVLVAAWGAFNLFKLPIDAVPDITNTQVQINTVVPALSPAQVEQQITYPVETGLAGIEGLDMTRSISRNGFSQVTAIFDEGTDIYFARQQVNERLTAIASDLPEGAQPVMGPISTGLGEVLMYRIGFAEREEGGASSGATGWQADGSFVTTEGERLADEVAQAAYLRSLQDWVIAPLMRASPGVAGVDSIGGYEKQFLVQPDPTRMNGYDIAFNELVDAIERANLAVGANFFNRDGEALLVRVDARVGSVEDIAQAIVANRGSVPVRVADVAEVSLGGDLRTGAGSYNGEEAVIGTVLMRSGENSRTVAAGAAERFEEVRSVLPDGVVGEIIYNRSTLVDATIATVEKNLVEGALLVIVILFLLLGNIRAALITALVIPLSMLMAAIGMNRLGVSGNLMSLGALDFGLIVDGAVIIVENSVARLAARQHQEGRLLSLGERLAETRLAAQEMIKPTVYGQAIILLVFAPLLTFTGVEGKTFSPMAITMLLALASAFVLSLTFVPAMIAVLLKGRISEKEVRVIRASKERYEPLLVKAIARPWPVIGGGAALFAVAALLFTTLGSEFTPQLDEGDLAVQSLRIPSTSLEQSVAMQRQVERTLVEFPEVATAFSRTGTAEVASDPMPPNISDAYVLLNPRDEWPDPSLSKDALVANMESELNGLIGNLYEFSQPIELRFNELIAGVRGDIAVKLYGDNIEVLSASANEVANVLRGIDGAADVKVQQTTGFPTLDVRFDRTAIGRYGLSVEEVAELVAIAVGGRPAGPVFQGDKRFDIVVRLPETLRSDFDRLGALPVKTPNGATLPLRELASFEVSDGLAEVRREQGSRLVIVSANVRERDLGSYVEEAQAAVSETVSLPEGAYIEWGGQFENLQAAKSRLSLIVPLCFFLILLLLYMALGSWLSTLAVFSAIPMALAGGVFSLWLRDIPFSISAAVGFIALSGVAVLNGLVMMTAIRQRLESGMPLDKAIVEGALARFRPVLMTALVASMGFVPMAIATGTGAEVQRPLATVVIGGLITATALTLFVLPAISRLVLKRRDSNQTEANHCQDYH</sequence>
<evidence type="ECO:0000256" key="4">
    <source>
        <dbReference type="ARBA" id="ARBA00022475"/>
    </source>
</evidence>
<feature type="transmembrane region" description="Helical" evidence="8">
    <location>
        <begin position="482"/>
        <end position="502"/>
    </location>
</feature>
<dbReference type="Proteomes" id="UP001231445">
    <property type="component" value="Chromosome"/>
</dbReference>
<comment type="subcellular location">
    <subcellularLocation>
        <location evidence="1">Cell membrane</location>
        <topology evidence="1">Multi-pass membrane protein</topology>
    </subcellularLocation>
</comment>
<evidence type="ECO:0000313" key="10">
    <source>
        <dbReference type="Proteomes" id="UP001231445"/>
    </source>
</evidence>
<evidence type="ECO:0000256" key="6">
    <source>
        <dbReference type="ARBA" id="ARBA00022989"/>
    </source>
</evidence>
<dbReference type="SUPFAM" id="SSF82714">
    <property type="entry name" value="Multidrug efflux transporter AcrB TolC docking domain, DN and DC subdomains"/>
    <property type="match status" value="2"/>
</dbReference>
<dbReference type="Pfam" id="PF00873">
    <property type="entry name" value="ACR_tran"/>
    <property type="match status" value="1"/>
</dbReference>
<feature type="transmembrane region" description="Helical" evidence="8">
    <location>
        <begin position="381"/>
        <end position="405"/>
    </location>
</feature>
<dbReference type="InterPro" id="IPR027463">
    <property type="entry name" value="AcrB_DN_DC_subdom"/>
</dbReference>
<keyword evidence="5 8" id="KW-0812">Transmembrane</keyword>
<reference evidence="9 10" key="1">
    <citation type="submission" date="2023-06" db="EMBL/GenBank/DDBJ databases">
        <title>Altererythrobacter rubellus NBRC 112769 genome.</title>
        <authorList>
            <person name="Zhang K."/>
        </authorList>
    </citation>
    <scope>NUCLEOTIDE SEQUENCE [LARGE SCALE GENOMIC DNA]</scope>
    <source>
        <strain evidence="9 10">NBRC 112769</strain>
    </source>
</reference>